<feature type="compositionally biased region" description="Basic and acidic residues" evidence="1">
    <location>
        <begin position="1"/>
        <end position="18"/>
    </location>
</feature>
<organism evidence="2 3">
    <name type="scientific">Eleginops maclovinus</name>
    <name type="common">Patagonian blennie</name>
    <name type="synonym">Eleginus maclovinus</name>
    <dbReference type="NCBI Taxonomy" id="56733"/>
    <lineage>
        <taxon>Eukaryota</taxon>
        <taxon>Metazoa</taxon>
        <taxon>Chordata</taxon>
        <taxon>Craniata</taxon>
        <taxon>Vertebrata</taxon>
        <taxon>Euteleostomi</taxon>
        <taxon>Actinopterygii</taxon>
        <taxon>Neopterygii</taxon>
        <taxon>Teleostei</taxon>
        <taxon>Neoteleostei</taxon>
        <taxon>Acanthomorphata</taxon>
        <taxon>Eupercaria</taxon>
        <taxon>Perciformes</taxon>
        <taxon>Notothenioidei</taxon>
        <taxon>Eleginopidae</taxon>
        <taxon>Eleginops</taxon>
    </lineage>
</organism>
<dbReference type="EMBL" id="JAUZQC010000004">
    <property type="protein sequence ID" value="KAK5873059.1"/>
    <property type="molecule type" value="Genomic_DNA"/>
</dbReference>
<name>A0AAN8AX78_ELEMC</name>
<feature type="region of interest" description="Disordered" evidence="1">
    <location>
        <begin position="1"/>
        <end position="26"/>
    </location>
</feature>
<evidence type="ECO:0000313" key="3">
    <source>
        <dbReference type="Proteomes" id="UP001346869"/>
    </source>
</evidence>
<reference evidence="2 3" key="1">
    <citation type="journal article" date="2023" name="Genes (Basel)">
        <title>Chromosome-Level Genome Assembly and Circadian Gene Repertoire of the Patagonia Blennie Eleginops maclovinus-The Closest Ancestral Proxy of Antarctic Cryonotothenioids.</title>
        <authorList>
            <person name="Cheng C.C."/>
            <person name="Rivera-Colon A.G."/>
            <person name="Minhas B.F."/>
            <person name="Wilson L."/>
            <person name="Rayamajhi N."/>
            <person name="Vargas-Chacoff L."/>
            <person name="Catchen J.M."/>
        </authorList>
    </citation>
    <scope>NUCLEOTIDE SEQUENCE [LARGE SCALE GENOMIC DNA]</scope>
    <source>
        <strain evidence="2">JMC-PN-2008</strain>
    </source>
</reference>
<protein>
    <submittedName>
        <fullName evidence="2">Uncharacterized protein</fullName>
    </submittedName>
</protein>
<dbReference type="AlphaFoldDB" id="A0AAN8AX78"/>
<proteinExistence type="predicted"/>
<evidence type="ECO:0000256" key="1">
    <source>
        <dbReference type="SAM" id="MobiDB-lite"/>
    </source>
</evidence>
<keyword evidence="3" id="KW-1185">Reference proteome</keyword>
<comment type="caution">
    <text evidence="2">The sequence shown here is derived from an EMBL/GenBank/DDBJ whole genome shotgun (WGS) entry which is preliminary data.</text>
</comment>
<sequence length="70" mass="7996">MRSSSWDRERREMGERWGRPGQAKHTDPAVCLKAASVLPLQQEDHHLHQPRAPPHSFLCPTLTPLFTAEV</sequence>
<accession>A0AAN8AX78</accession>
<dbReference type="Proteomes" id="UP001346869">
    <property type="component" value="Unassembled WGS sequence"/>
</dbReference>
<reference evidence="2 3" key="2">
    <citation type="journal article" date="2023" name="Mol. Biol. Evol.">
        <title>Genomics of Secondarily Temperate Adaptation in the Only Non-Antarctic Icefish.</title>
        <authorList>
            <person name="Rivera-Colon A.G."/>
            <person name="Rayamajhi N."/>
            <person name="Minhas B.F."/>
            <person name="Madrigal G."/>
            <person name="Bilyk K.T."/>
            <person name="Yoon V."/>
            <person name="Hune M."/>
            <person name="Gregory S."/>
            <person name="Cheng C.H.C."/>
            <person name="Catchen J.M."/>
        </authorList>
    </citation>
    <scope>NUCLEOTIDE SEQUENCE [LARGE SCALE GENOMIC DNA]</scope>
    <source>
        <strain evidence="2">JMC-PN-2008</strain>
    </source>
</reference>
<evidence type="ECO:0000313" key="2">
    <source>
        <dbReference type="EMBL" id="KAK5873059.1"/>
    </source>
</evidence>
<gene>
    <name evidence="2" type="ORF">PBY51_013704</name>
</gene>